<evidence type="ECO:0000313" key="3">
    <source>
        <dbReference type="Proteomes" id="UP000652761"/>
    </source>
</evidence>
<reference evidence="2" key="1">
    <citation type="submission" date="2017-07" db="EMBL/GenBank/DDBJ databases">
        <title>Taro Niue Genome Assembly and Annotation.</title>
        <authorList>
            <person name="Atibalentja N."/>
            <person name="Keating K."/>
            <person name="Fields C.J."/>
        </authorList>
    </citation>
    <scope>NUCLEOTIDE SEQUENCE</scope>
    <source>
        <strain evidence="2">Niue_2</strain>
        <tissue evidence="2">Leaf</tissue>
    </source>
</reference>
<accession>A0A843UK53</accession>
<protein>
    <submittedName>
        <fullName evidence="2">Uncharacterized protein</fullName>
    </submittedName>
</protein>
<name>A0A843UK53_COLES</name>
<dbReference type="Proteomes" id="UP000652761">
    <property type="component" value="Unassembled WGS sequence"/>
</dbReference>
<comment type="caution">
    <text evidence="2">The sequence shown here is derived from an EMBL/GenBank/DDBJ whole genome shotgun (WGS) entry which is preliminary data.</text>
</comment>
<evidence type="ECO:0000313" key="2">
    <source>
        <dbReference type="EMBL" id="MQL82687.1"/>
    </source>
</evidence>
<evidence type="ECO:0000256" key="1">
    <source>
        <dbReference type="SAM" id="MobiDB-lite"/>
    </source>
</evidence>
<keyword evidence="3" id="KW-1185">Reference proteome</keyword>
<sequence length="64" mass="6399">MSSHSGSRVHKLRTVDGVPSHSSEDSVAGHPSQALPPTTQGASSAASASSSLAETPSWGRGTGR</sequence>
<dbReference type="EMBL" id="NMUH01000648">
    <property type="protein sequence ID" value="MQL82687.1"/>
    <property type="molecule type" value="Genomic_DNA"/>
</dbReference>
<gene>
    <name evidence="2" type="ORF">Taro_015163</name>
</gene>
<feature type="region of interest" description="Disordered" evidence="1">
    <location>
        <begin position="1"/>
        <end position="64"/>
    </location>
</feature>
<proteinExistence type="predicted"/>
<organism evidence="2 3">
    <name type="scientific">Colocasia esculenta</name>
    <name type="common">Wild taro</name>
    <name type="synonym">Arum esculentum</name>
    <dbReference type="NCBI Taxonomy" id="4460"/>
    <lineage>
        <taxon>Eukaryota</taxon>
        <taxon>Viridiplantae</taxon>
        <taxon>Streptophyta</taxon>
        <taxon>Embryophyta</taxon>
        <taxon>Tracheophyta</taxon>
        <taxon>Spermatophyta</taxon>
        <taxon>Magnoliopsida</taxon>
        <taxon>Liliopsida</taxon>
        <taxon>Araceae</taxon>
        <taxon>Aroideae</taxon>
        <taxon>Colocasieae</taxon>
        <taxon>Colocasia</taxon>
    </lineage>
</organism>
<feature type="compositionally biased region" description="Low complexity" evidence="1">
    <location>
        <begin position="42"/>
        <end position="51"/>
    </location>
</feature>
<dbReference type="AlphaFoldDB" id="A0A843UK53"/>